<dbReference type="GeneID" id="85319335"/>
<sequence length="61" mass="7059">RHKHHHSHGTRPDFRRQCLRPRITARRFSTRRLQLCECRGAALQAGFLLSQRGCPVPSAKV</sequence>
<reference evidence="1" key="1">
    <citation type="submission" date="2023-06" db="EMBL/GenBank/DDBJ databases">
        <title>Genome-scale phylogeny and comparative genomics of the fungal order Sordariales.</title>
        <authorList>
            <consortium name="Lawrence Berkeley National Laboratory"/>
            <person name="Hensen N."/>
            <person name="Bonometti L."/>
            <person name="Westerberg I."/>
            <person name="Brannstrom I.O."/>
            <person name="Guillou S."/>
            <person name="Cros-Aarteil S."/>
            <person name="Calhoun S."/>
            <person name="Haridas S."/>
            <person name="Kuo A."/>
            <person name="Mondo S."/>
            <person name="Pangilinan J."/>
            <person name="Riley R."/>
            <person name="LaButti K."/>
            <person name="Andreopoulos B."/>
            <person name="Lipzen A."/>
            <person name="Chen C."/>
            <person name="Yanf M."/>
            <person name="Daum C."/>
            <person name="Ng V."/>
            <person name="Clum A."/>
            <person name="Steindorff A."/>
            <person name="Ohm R."/>
            <person name="Martin F."/>
            <person name="Silar P."/>
            <person name="Natvig D."/>
            <person name="Lalanne C."/>
            <person name="Gautier V."/>
            <person name="Ament-velasquez S.L."/>
            <person name="Kruys A."/>
            <person name="Hutchinson M.I."/>
            <person name="Powell A.J."/>
            <person name="Barry K."/>
            <person name="Miller A.N."/>
            <person name="Grigoriev I.V."/>
            <person name="Debuchy R."/>
            <person name="Gladieux P."/>
            <person name="Thoren M.H."/>
            <person name="Johannesson H."/>
        </authorList>
    </citation>
    <scope>NUCLEOTIDE SEQUENCE</scope>
    <source>
        <strain evidence="1">SMH2392-1A</strain>
    </source>
</reference>
<comment type="caution">
    <text evidence="1">The sequence shown here is derived from an EMBL/GenBank/DDBJ whole genome shotgun (WGS) entry which is preliminary data.</text>
</comment>
<proteinExistence type="predicted"/>
<dbReference type="Proteomes" id="UP001172101">
    <property type="component" value="Unassembled WGS sequence"/>
</dbReference>
<dbReference type="EMBL" id="JAUIRO010000001">
    <property type="protein sequence ID" value="KAK0733186.1"/>
    <property type="molecule type" value="Genomic_DNA"/>
</dbReference>
<gene>
    <name evidence="1" type="ORF">B0T26DRAFT_620437</name>
</gene>
<keyword evidence="2" id="KW-1185">Reference proteome</keyword>
<accession>A0AA40BFA2</accession>
<feature type="non-terminal residue" evidence="1">
    <location>
        <position position="61"/>
    </location>
</feature>
<protein>
    <submittedName>
        <fullName evidence="1">Uncharacterized protein</fullName>
    </submittedName>
</protein>
<evidence type="ECO:0000313" key="2">
    <source>
        <dbReference type="Proteomes" id="UP001172101"/>
    </source>
</evidence>
<dbReference type="AlphaFoldDB" id="A0AA40BFA2"/>
<evidence type="ECO:0000313" key="1">
    <source>
        <dbReference type="EMBL" id="KAK0733186.1"/>
    </source>
</evidence>
<organism evidence="1 2">
    <name type="scientific">Lasiosphaeria miniovina</name>
    <dbReference type="NCBI Taxonomy" id="1954250"/>
    <lineage>
        <taxon>Eukaryota</taxon>
        <taxon>Fungi</taxon>
        <taxon>Dikarya</taxon>
        <taxon>Ascomycota</taxon>
        <taxon>Pezizomycotina</taxon>
        <taxon>Sordariomycetes</taxon>
        <taxon>Sordariomycetidae</taxon>
        <taxon>Sordariales</taxon>
        <taxon>Lasiosphaeriaceae</taxon>
        <taxon>Lasiosphaeria</taxon>
    </lineage>
</organism>
<feature type="non-terminal residue" evidence="1">
    <location>
        <position position="1"/>
    </location>
</feature>
<name>A0AA40BFA2_9PEZI</name>
<dbReference type="RefSeq" id="XP_060302063.1">
    <property type="nucleotide sequence ID" value="XM_060436065.1"/>
</dbReference>